<name>A0A350P817_9ALTE</name>
<comment type="caution">
    <text evidence="1">The sequence shown here is derived from an EMBL/GenBank/DDBJ whole genome shotgun (WGS) entry which is preliminary data.</text>
</comment>
<reference evidence="1 2" key="1">
    <citation type="journal article" date="2018" name="Nat. Biotechnol.">
        <title>A standardized bacterial taxonomy based on genome phylogeny substantially revises the tree of life.</title>
        <authorList>
            <person name="Parks D.H."/>
            <person name="Chuvochina M."/>
            <person name="Waite D.W."/>
            <person name="Rinke C."/>
            <person name="Skarshewski A."/>
            <person name="Chaumeil P.A."/>
            <person name="Hugenholtz P."/>
        </authorList>
    </citation>
    <scope>NUCLEOTIDE SEQUENCE [LARGE SCALE GENOMIC DNA]</scope>
    <source>
        <strain evidence="1">UBA11978</strain>
    </source>
</reference>
<accession>A0A350P817</accession>
<dbReference type="EMBL" id="DNAN01000601">
    <property type="protein sequence ID" value="HAW77434.1"/>
    <property type="molecule type" value="Genomic_DNA"/>
</dbReference>
<sequence>MAIVEILEWPELGFQPKAECEHCLALGGDLHGCWECEYKGYRSLTESEWELIDISVQLKSDCQ</sequence>
<organism evidence="1 2">
    <name type="scientific">Alteromonas australica</name>
    <dbReference type="NCBI Taxonomy" id="589873"/>
    <lineage>
        <taxon>Bacteria</taxon>
        <taxon>Pseudomonadati</taxon>
        <taxon>Pseudomonadota</taxon>
        <taxon>Gammaproteobacteria</taxon>
        <taxon>Alteromonadales</taxon>
        <taxon>Alteromonadaceae</taxon>
        <taxon>Alteromonas/Salinimonas group</taxon>
        <taxon>Alteromonas</taxon>
    </lineage>
</organism>
<dbReference type="Proteomes" id="UP000263517">
    <property type="component" value="Unassembled WGS sequence"/>
</dbReference>
<dbReference type="AlphaFoldDB" id="A0A350P817"/>
<evidence type="ECO:0000313" key="2">
    <source>
        <dbReference type="Proteomes" id="UP000263517"/>
    </source>
</evidence>
<gene>
    <name evidence="1" type="ORF">DCW74_17080</name>
</gene>
<proteinExistence type="predicted"/>
<protein>
    <submittedName>
        <fullName evidence="1">Uncharacterized protein</fullName>
    </submittedName>
</protein>
<evidence type="ECO:0000313" key="1">
    <source>
        <dbReference type="EMBL" id="HAW77434.1"/>
    </source>
</evidence>